<comment type="similarity">
    <text evidence="3">Belongs to the MnmA/TRMU family.</text>
</comment>
<keyword evidence="12" id="KW-1015">Disulfide bond</keyword>
<dbReference type="InterPro" id="IPR004506">
    <property type="entry name" value="MnmA-like"/>
</dbReference>
<evidence type="ECO:0000256" key="11">
    <source>
        <dbReference type="ARBA" id="ARBA00022884"/>
    </source>
</evidence>
<dbReference type="AlphaFoldDB" id="A0A8C6V2U2"/>
<accession>A0A8C6V2U2</accession>
<dbReference type="Gene3D" id="3.40.50.620">
    <property type="entry name" value="HUPs"/>
    <property type="match status" value="1"/>
</dbReference>
<dbReference type="FunFam" id="2.30.30.280:FF:000001">
    <property type="entry name" value="tRNA-specific 2-thiouridylase MnmA"/>
    <property type="match status" value="1"/>
</dbReference>
<dbReference type="Ensembl" id="ENSNMLT00000047885.1">
    <property type="protein sequence ID" value="ENSNMLP00000043125.1"/>
    <property type="gene ID" value="ENSNMLG00000026215.1"/>
</dbReference>
<reference evidence="16" key="1">
    <citation type="submission" date="2025-08" db="UniProtKB">
        <authorList>
            <consortium name="Ensembl"/>
        </authorList>
    </citation>
    <scope>IDENTIFICATION</scope>
</reference>
<keyword evidence="17" id="KW-1185">Reference proteome</keyword>
<dbReference type="HAMAP" id="MF_00144">
    <property type="entry name" value="tRNA_thiouridyl_MnmA"/>
    <property type="match status" value="1"/>
</dbReference>
<evidence type="ECO:0000259" key="14">
    <source>
        <dbReference type="Pfam" id="PF20258"/>
    </source>
</evidence>
<evidence type="ECO:0000313" key="16">
    <source>
        <dbReference type="Ensembl" id="ENSNMLP00000043125.1"/>
    </source>
</evidence>
<dbReference type="PANTHER" id="PTHR11933">
    <property type="entry name" value="TRNA 5-METHYLAMINOMETHYL-2-THIOURIDYLATE -METHYLTRANSFERASE"/>
    <property type="match status" value="1"/>
</dbReference>
<evidence type="ECO:0000256" key="12">
    <source>
        <dbReference type="ARBA" id="ARBA00023157"/>
    </source>
</evidence>
<evidence type="ECO:0000256" key="10">
    <source>
        <dbReference type="ARBA" id="ARBA00022840"/>
    </source>
</evidence>
<dbReference type="CDD" id="cd01998">
    <property type="entry name" value="MnmA_TRMU-like"/>
    <property type="match status" value="1"/>
</dbReference>
<evidence type="ECO:0000256" key="6">
    <source>
        <dbReference type="ARBA" id="ARBA00022555"/>
    </source>
</evidence>
<keyword evidence="9" id="KW-0547">Nucleotide-binding</keyword>
<dbReference type="Pfam" id="PF20259">
    <property type="entry name" value="tRNA_Me_trans_M"/>
    <property type="match status" value="1"/>
</dbReference>
<dbReference type="NCBIfam" id="NF001138">
    <property type="entry name" value="PRK00143.1"/>
    <property type="match status" value="1"/>
</dbReference>
<dbReference type="Pfam" id="PF03054">
    <property type="entry name" value="tRNA_Me_trans"/>
    <property type="match status" value="1"/>
</dbReference>
<proteinExistence type="inferred from homology"/>
<evidence type="ECO:0000256" key="7">
    <source>
        <dbReference type="ARBA" id="ARBA00022679"/>
    </source>
</evidence>
<protein>
    <recommendedName>
        <fullName evidence="5">Mitochondrial tRNA-specific 2-thiouridylase 1</fullName>
        <ecNumber evidence="4">2.8.1.14</ecNumber>
    </recommendedName>
</protein>
<evidence type="ECO:0000259" key="15">
    <source>
        <dbReference type="Pfam" id="PF20259"/>
    </source>
</evidence>
<keyword evidence="11" id="KW-0694">RNA-binding</keyword>
<comment type="catalytic activity">
    <reaction evidence="13">
        <text>5-taurinomethyluridine(34) in tRNA + S-sulfanyl-L-cysteinyl-[protein] + AH2 + ATP = 5-taurinomethyl-2-thiouridine(34) in tRNA + L-cysteinyl-[protein] + A + AMP + diphosphate + H(+)</text>
        <dbReference type="Rhea" id="RHEA:47040"/>
        <dbReference type="Rhea" id="RHEA-COMP:10131"/>
        <dbReference type="Rhea" id="RHEA-COMP:11726"/>
        <dbReference type="Rhea" id="RHEA-COMP:11732"/>
        <dbReference type="Rhea" id="RHEA-COMP:11733"/>
        <dbReference type="ChEBI" id="CHEBI:13193"/>
        <dbReference type="ChEBI" id="CHEBI:15378"/>
        <dbReference type="ChEBI" id="CHEBI:17499"/>
        <dbReference type="ChEBI" id="CHEBI:29950"/>
        <dbReference type="ChEBI" id="CHEBI:30616"/>
        <dbReference type="ChEBI" id="CHEBI:33019"/>
        <dbReference type="ChEBI" id="CHEBI:61963"/>
        <dbReference type="ChEBI" id="CHEBI:87171"/>
        <dbReference type="ChEBI" id="CHEBI:87172"/>
        <dbReference type="ChEBI" id="CHEBI:456215"/>
        <dbReference type="EC" id="2.8.1.14"/>
    </reaction>
</comment>
<dbReference type="SUPFAM" id="SSF52402">
    <property type="entry name" value="Adenine nucleotide alpha hydrolases-like"/>
    <property type="match status" value="1"/>
</dbReference>
<evidence type="ECO:0000256" key="4">
    <source>
        <dbReference type="ARBA" id="ARBA00011953"/>
    </source>
</evidence>
<evidence type="ECO:0000256" key="5">
    <source>
        <dbReference type="ARBA" id="ARBA00018888"/>
    </source>
</evidence>
<dbReference type="InterPro" id="IPR014729">
    <property type="entry name" value="Rossmann-like_a/b/a_fold"/>
</dbReference>
<dbReference type="Pfam" id="PF20258">
    <property type="entry name" value="tRNA_Me_trans_C"/>
    <property type="match status" value="1"/>
</dbReference>
<feature type="domain" description="tRNA-specific 2-thiouridylase MnmA-like central" evidence="15">
    <location>
        <begin position="309"/>
        <end position="371"/>
    </location>
</feature>
<keyword evidence="6" id="KW-0820">tRNA-binding</keyword>
<evidence type="ECO:0000256" key="2">
    <source>
        <dbReference type="ARBA" id="ARBA00004173"/>
    </source>
</evidence>
<dbReference type="InterPro" id="IPR046885">
    <property type="entry name" value="MnmA-like_C"/>
</dbReference>
<dbReference type="Proteomes" id="UP000694523">
    <property type="component" value="Unplaced"/>
</dbReference>
<dbReference type="InterPro" id="IPR046884">
    <property type="entry name" value="MnmA-like_central"/>
</dbReference>
<dbReference type="PANTHER" id="PTHR11933:SF5">
    <property type="entry name" value="MITOCHONDRIAL TRNA-SPECIFIC 2-THIOURIDYLASE 1"/>
    <property type="match status" value="1"/>
</dbReference>
<dbReference type="GO" id="GO:0005524">
    <property type="term" value="F:ATP binding"/>
    <property type="evidence" value="ECO:0007669"/>
    <property type="project" value="UniProtKB-KW"/>
</dbReference>
<dbReference type="InterPro" id="IPR023382">
    <property type="entry name" value="MnmA-like_central_sf"/>
</dbReference>
<comment type="subcellular location">
    <subcellularLocation>
        <location evidence="2">Mitochondrion</location>
    </subcellularLocation>
</comment>
<dbReference type="EC" id="2.8.1.14" evidence="4"/>
<dbReference type="Gene3D" id="2.40.30.10">
    <property type="entry name" value="Translation factors"/>
    <property type="match status" value="1"/>
</dbReference>
<keyword evidence="10" id="KW-0067">ATP-binding</keyword>
<dbReference type="GO" id="GO:0005739">
    <property type="term" value="C:mitochondrion"/>
    <property type="evidence" value="ECO:0007669"/>
    <property type="project" value="UniProtKB-SubCell"/>
</dbReference>
<evidence type="ECO:0000256" key="3">
    <source>
        <dbReference type="ARBA" id="ARBA00006191"/>
    </source>
</evidence>
<evidence type="ECO:0000256" key="9">
    <source>
        <dbReference type="ARBA" id="ARBA00022741"/>
    </source>
</evidence>
<evidence type="ECO:0000256" key="8">
    <source>
        <dbReference type="ARBA" id="ARBA00022694"/>
    </source>
</evidence>
<dbReference type="FunFam" id="3.40.50.620:FF:000104">
    <property type="entry name" value="Mitochondrial tRNA-specific 2-thiouridylase 1"/>
    <property type="match status" value="1"/>
</dbReference>
<dbReference type="GO" id="GO:0061708">
    <property type="term" value="F:tRNA-5-taurinomethyluridine 2-sulfurtransferase"/>
    <property type="evidence" value="ECO:0007669"/>
    <property type="project" value="UniProtKB-EC"/>
</dbReference>
<reference evidence="16" key="2">
    <citation type="submission" date="2025-09" db="UniProtKB">
        <authorList>
            <consortium name="Ensembl"/>
        </authorList>
    </citation>
    <scope>IDENTIFICATION</scope>
</reference>
<name>A0A8C6V2U2_9GOBI</name>
<sequence>MFQYSARGFSTLVVVVVQDSACYSAIVPVGDLSCFYTDPSTNGPQTWRFTTSTQCWNPVYHYLKHRQNTIWLKHLYPEKMALIRHVVCAMSGGVDSSVAALLLKRRGYNVTGVFMKNWDFLDESGECTSEKDCEDAYKVCQSLDIPFHQVSFVKEFWHEVFAKLVTEYHKGRTPNPDIMCNKHIKFNHFHKYAIDTLGADAMATGHYARTSQEDEEVFQQIYTAPPTKLFRDRFEIRNAVRLHQGADLFKDQTFFLSQIPQDALRHTLFPLAGLTKEFVRKIAAEAGLHHVLKKKESMGICFIGERNFENFILEYLEPIPGNFVSIEDGTVKGKHNGWFTLTLGQRARIGGQREPWFVVDKDVTSGDVMVAPTTNHPALFRDTLKTDRFHWITMEPPRELVQTQMMECHFRFIHQMPLIRCTVTLNMDGTIWISLSEPVRALTPGQFAVLYKGDECLGSGKILQLGPSQFTLKRGREQLLTATQVQKPSSEPVS</sequence>
<keyword evidence="8" id="KW-0819">tRNA processing</keyword>
<organism evidence="16 17">
    <name type="scientific">Neogobius melanostomus</name>
    <name type="common">round goby</name>
    <dbReference type="NCBI Taxonomy" id="47308"/>
    <lineage>
        <taxon>Eukaryota</taxon>
        <taxon>Metazoa</taxon>
        <taxon>Chordata</taxon>
        <taxon>Craniata</taxon>
        <taxon>Vertebrata</taxon>
        <taxon>Euteleostomi</taxon>
        <taxon>Actinopterygii</taxon>
        <taxon>Neopterygii</taxon>
        <taxon>Teleostei</taxon>
        <taxon>Neoteleostei</taxon>
        <taxon>Acanthomorphata</taxon>
        <taxon>Gobiaria</taxon>
        <taxon>Gobiiformes</taxon>
        <taxon>Gobioidei</taxon>
        <taxon>Gobiidae</taxon>
        <taxon>Benthophilinae</taxon>
        <taxon>Neogobiini</taxon>
        <taxon>Neogobius</taxon>
    </lineage>
</organism>
<comment type="function">
    <text evidence="1">Catalyzes the 2-thiolation of uridine at the wobble position (U34) of mitochondrial tRNA(Lys), tRNA(Glu) and tRNA(Gln). Required for the formation of 5-taurinomethyl-2-thiouridine (tm5s2U) of mitochondrial tRNA(Lys), tRNA(Glu), and tRNA(Gln) at the wobble position. ATP is required to activate the C2 atom of the wobble base.</text>
</comment>
<keyword evidence="7" id="KW-0808">Transferase</keyword>
<dbReference type="Gene3D" id="2.30.30.280">
    <property type="entry name" value="Adenine nucleotide alpha hydrolases-like domains"/>
    <property type="match status" value="1"/>
</dbReference>
<evidence type="ECO:0000256" key="13">
    <source>
        <dbReference type="ARBA" id="ARBA00049564"/>
    </source>
</evidence>
<evidence type="ECO:0000256" key="1">
    <source>
        <dbReference type="ARBA" id="ARBA00003986"/>
    </source>
</evidence>
<dbReference type="GO" id="GO:0002143">
    <property type="term" value="P:tRNA wobble position uridine thiolation"/>
    <property type="evidence" value="ECO:0007669"/>
    <property type="project" value="TreeGrafter"/>
</dbReference>
<feature type="domain" description="tRNA-specific 2-thiouridylase MnmA-like C-terminal" evidence="14">
    <location>
        <begin position="382"/>
        <end position="462"/>
    </location>
</feature>
<evidence type="ECO:0000313" key="17">
    <source>
        <dbReference type="Proteomes" id="UP000694523"/>
    </source>
</evidence>
<dbReference type="GO" id="GO:0000049">
    <property type="term" value="F:tRNA binding"/>
    <property type="evidence" value="ECO:0007669"/>
    <property type="project" value="UniProtKB-KW"/>
</dbReference>